<evidence type="ECO:0000313" key="3">
    <source>
        <dbReference type="Proteomes" id="UP000700596"/>
    </source>
</evidence>
<evidence type="ECO:0000313" key="2">
    <source>
        <dbReference type="EMBL" id="KAH7138698.1"/>
    </source>
</evidence>
<dbReference type="EMBL" id="JAGMWT010000001">
    <property type="protein sequence ID" value="KAH7138698.1"/>
    <property type="molecule type" value="Genomic_DNA"/>
</dbReference>
<proteinExistence type="predicted"/>
<organism evidence="2 3">
    <name type="scientific">Dendryphion nanum</name>
    <dbReference type="NCBI Taxonomy" id="256645"/>
    <lineage>
        <taxon>Eukaryota</taxon>
        <taxon>Fungi</taxon>
        <taxon>Dikarya</taxon>
        <taxon>Ascomycota</taxon>
        <taxon>Pezizomycotina</taxon>
        <taxon>Dothideomycetes</taxon>
        <taxon>Pleosporomycetidae</taxon>
        <taxon>Pleosporales</taxon>
        <taxon>Torulaceae</taxon>
        <taxon>Dendryphion</taxon>
    </lineage>
</organism>
<dbReference type="PANTHER" id="PTHR39603:SF1">
    <property type="entry name" value="CYANOVIRIN-N DOMAIN-CONTAINING PROTEIN"/>
    <property type="match status" value="1"/>
</dbReference>
<keyword evidence="3" id="KW-1185">Reference proteome</keyword>
<reference evidence="2" key="1">
    <citation type="journal article" date="2021" name="Nat. Commun.">
        <title>Genetic determinants of endophytism in the Arabidopsis root mycobiome.</title>
        <authorList>
            <person name="Mesny F."/>
            <person name="Miyauchi S."/>
            <person name="Thiergart T."/>
            <person name="Pickel B."/>
            <person name="Atanasova L."/>
            <person name="Karlsson M."/>
            <person name="Huettel B."/>
            <person name="Barry K.W."/>
            <person name="Haridas S."/>
            <person name="Chen C."/>
            <person name="Bauer D."/>
            <person name="Andreopoulos W."/>
            <person name="Pangilinan J."/>
            <person name="LaButti K."/>
            <person name="Riley R."/>
            <person name="Lipzen A."/>
            <person name="Clum A."/>
            <person name="Drula E."/>
            <person name="Henrissat B."/>
            <person name="Kohler A."/>
            <person name="Grigoriev I.V."/>
            <person name="Martin F.M."/>
            <person name="Hacquard S."/>
        </authorList>
    </citation>
    <scope>NUCLEOTIDE SEQUENCE</scope>
    <source>
        <strain evidence="2">MPI-CAGE-CH-0243</strain>
    </source>
</reference>
<comment type="caution">
    <text evidence="2">The sequence shown here is derived from an EMBL/GenBank/DDBJ whole genome shotgun (WGS) entry which is preliminary data.</text>
</comment>
<keyword evidence="1" id="KW-0732">Signal</keyword>
<dbReference type="Proteomes" id="UP000700596">
    <property type="component" value="Unassembled WGS sequence"/>
</dbReference>
<protein>
    <submittedName>
        <fullName evidence="2">Uncharacterized protein</fullName>
    </submittedName>
</protein>
<accession>A0A9P9EJM9</accession>
<evidence type="ECO:0000256" key="1">
    <source>
        <dbReference type="SAM" id="SignalP"/>
    </source>
</evidence>
<dbReference type="AlphaFoldDB" id="A0A9P9EJM9"/>
<gene>
    <name evidence="2" type="ORF">B0J11DRAFT_500900</name>
</gene>
<feature type="chain" id="PRO_5040428626" evidence="1">
    <location>
        <begin position="21"/>
        <end position="177"/>
    </location>
</feature>
<sequence length="177" mass="18786">MVRFSIVALSLLAMCISVTAIPSLSTSSTAPFTFAQWIEDIITNPDGDHLTPEEAVAAKNAAEASRNPLTKRAWCQETFTSANANDAAACLNDLARKSAAGVYCEVGWNQSNIQMCRIGSAEIVGSKVDIAAQGANCNDVARTGGLIFDSCWRADNTVKGSEICISNNRLQININGV</sequence>
<dbReference type="PANTHER" id="PTHR39603">
    <property type="entry name" value="CYANOVIRIN-N DOMAIN-CONTAINING PROTEIN"/>
    <property type="match status" value="1"/>
</dbReference>
<feature type="signal peptide" evidence="1">
    <location>
        <begin position="1"/>
        <end position="20"/>
    </location>
</feature>
<dbReference type="OrthoDB" id="2112446at2759"/>
<name>A0A9P9EJM9_9PLEO</name>